<feature type="domain" description="SRCR" evidence="3">
    <location>
        <begin position="369"/>
        <end position="533"/>
    </location>
</feature>
<accession>A0A835T927</accession>
<dbReference type="EMBL" id="JAEHOC010000018">
    <property type="protein sequence ID" value="KAG2433805.1"/>
    <property type="molecule type" value="Genomic_DNA"/>
</dbReference>
<evidence type="ECO:0000256" key="2">
    <source>
        <dbReference type="SAM" id="MobiDB-lite"/>
    </source>
</evidence>
<feature type="compositionally biased region" description="Pro residues" evidence="2">
    <location>
        <begin position="285"/>
        <end position="306"/>
    </location>
</feature>
<proteinExistence type="predicted"/>
<dbReference type="PROSITE" id="PS50287">
    <property type="entry name" value="SRCR_2"/>
    <property type="match status" value="1"/>
</dbReference>
<evidence type="ECO:0000313" key="5">
    <source>
        <dbReference type="Proteomes" id="UP000650467"/>
    </source>
</evidence>
<dbReference type="OrthoDB" id="547685at2759"/>
<sequence length="560" mass="59807">MQVNFNRLLGNNARSRCGKPAADAWCQKKGYTEAGRFGRAREDGSPTRALLGDYGDLDGTRACGRRHRNGTSDGTDGGDSAPPPDAAGARRRLLINQPFDPRDAFYDEDNPNDYDDCEQWSAQYYPGPYFSFIECLGRPPIGWRPSNLAILFQPVELAMSSSAIGTVKAERTYGSPVAWCLEPVLAAGWDALLMAGAYPPRNTSSCGMPAAQAYCEKLGYRDVLYLRPSNKGWFDATRKLYFVGGGFLGSLAAGTPQFAANRGMSTMEELWCGGPYDGTLDRRPVAPPRPPRPPRPPPSPPQPLLPPVEGTAAPPPFSDIVGAPPPEGGEHHQHLSARPPPPATRPPPELLVLPSGPALAPGASPAVKVALAGGNPAEGQLRFLWPASAAHLPWTAAAPDTPASAGGTDWVWVVACEIDDAVARVACRQLGLNHTAASSDGFPIAWTSVKVWPALRDPAADSLSSNRPQFLGTSGAAADGPVYAMRRIRCSGQEAALQECAFERYPGTRYSYKCEERFYWDLLKEYRAGVDSYDDDGQSGDTATEAVAGGVYCGAPATGL</sequence>
<dbReference type="SUPFAM" id="SSF56487">
    <property type="entry name" value="SRCR-like"/>
    <property type="match status" value="1"/>
</dbReference>
<dbReference type="InterPro" id="IPR036772">
    <property type="entry name" value="SRCR-like_dom_sf"/>
</dbReference>
<comment type="caution">
    <text evidence="4">The sequence shown here is derived from an EMBL/GenBank/DDBJ whole genome shotgun (WGS) entry which is preliminary data.</text>
</comment>
<feature type="compositionally biased region" description="Low complexity" evidence="2">
    <location>
        <begin position="71"/>
        <end position="80"/>
    </location>
</feature>
<organism evidence="4 5">
    <name type="scientific">Chlamydomonas incerta</name>
    <dbReference type="NCBI Taxonomy" id="51695"/>
    <lineage>
        <taxon>Eukaryota</taxon>
        <taxon>Viridiplantae</taxon>
        <taxon>Chlorophyta</taxon>
        <taxon>core chlorophytes</taxon>
        <taxon>Chlorophyceae</taxon>
        <taxon>CS clade</taxon>
        <taxon>Chlamydomonadales</taxon>
        <taxon>Chlamydomonadaceae</taxon>
        <taxon>Chlamydomonas</taxon>
    </lineage>
</organism>
<dbReference type="InterPro" id="IPR001190">
    <property type="entry name" value="SRCR"/>
</dbReference>
<gene>
    <name evidence="4" type="ORF">HXX76_008163</name>
</gene>
<keyword evidence="5" id="KW-1185">Reference proteome</keyword>
<protein>
    <recommendedName>
        <fullName evidence="3">SRCR domain-containing protein</fullName>
    </recommendedName>
</protein>
<feature type="region of interest" description="Disordered" evidence="2">
    <location>
        <begin position="276"/>
        <end position="348"/>
    </location>
</feature>
<evidence type="ECO:0000259" key="3">
    <source>
        <dbReference type="PROSITE" id="PS50287"/>
    </source>
</evidence>
<dbReference type="Proteomes" id="UP000650467">
    <property type="component" value="Unassembled WGS sequence"/>
</dbReference>
<name>A0A835T927_CHLIN</name>
<keyword evidence="1" id="KW-1015">Disulfide bond</keyword>
<feature type="compositionally biased region" description="Pro residues" evidence="2">
    <location>
        <begin position="338"/>
        <end position="348"/>
    </location>
</feature>
<reference evidence="4" key="1">
    <citation type="journal article" date="2020" name="bioRxiv">
        <title>Comparative genomics of Chlamydomonas.</title>
        <authorList>
            <person name="Craig R.J."/>
            <person name="Hasan A.R."/>
            <person name="Ness R.W."/>
            <person name="Keightley P.D."/>
        </authorList>
    </citation>
    <scope>NUCLEOTIDE SEQUENCE</scope>
    <source>
        <strain evidence="4">SAG 7.73</strain>
    </source>
</reference>
<dbReference type="Gene3D" id="3.10.250.10">
    <property type="entry name" value="SRCR-like domain"/>
    <property type="match status" value="1"/>
</dbReference>
<evidence type="ECO:0000313" key="4">
    <source>
        <dbReference type="EMBL" id="KAG2433805.1"/>
    </source>
</evidence>
<feature type="compositionally biased region" description="Pro residues" evidence="2">
    <location>
        <begin position="313"/>
        <end position="327"/>
    </location>
</feature>
<feature type="region of interest" description="Disordered" evidence="2">
    <location>
        <begin position="61"/>
        <end position="87"/>
    </location>
</feature>
<dbReference type="AlphaFoldDB" id="A0A835T927"/>
<dbReference type="GO" id="GO:0016020">
    <property type="term" value="C:membrane"/>
    <property type="evidence" value="ECO:0007669"/>
    <property type="project" value="InterPro"/>
</dbReference>
<evidence type="ECO:0000256" key="1">
    <source>
        <dbReference type="ARBA" id="ARBA00023157"/>
    </source>
</evidence>